<dbReference type="RefSeq" id="WP_078920607.1">
    <property type="nucleotide sequence ID" value="NZ_FUYB01000001.1"/>
</dbReference>
<dbReference type="CDD" id="cd10747">
    <property type="entry name" value="DnaJ_C"/>
    <property type="match status" value="1"/>
</dbReference>
<dbReference type="Proteomes" id="UP000190460">
    <property type="component" value="Unassembled WGS sequence"/>
</dbReference>
<dbReference type="InterPro" id="IPR008971">
    <property type="entry name" value="HSP40/DnaJ_pept-bd"/>
</dbReference>
<name>A0A1T4VRT2_9GAMM</name>
<dbReference type="GO" id="GO:0005737">
    <property type="term" value="C:cytoplasm"/>
    <property type="evidence" value="ECO:0007669"/>
    <property type="project" value="TreeGrafter"/>
</dbReference>
<evidence type="ECO:0000259" key="3">
    <source>
        <dbReference type="PROSITE" id="PS50076"/>
    </source>
</evidence>
<dbReference type="SUPFAM" id="SSF49493">
    <property type="entry name" value="HSP40/DnaJ peptide-binding domain"/>
    <property type="match status" value="2"/>
</dbReference>
<keyword evidence="5" id="KW-1185">Reference proteome</keyword>
<dbReference type="STRING" id="92487.SAMN02745130_00087"/>
<dbReference type="SMART" id="SM00271">
    <property type="entry name" value="DnaJ"/>
    <property type="match status" value="1"/>
</dbReference>
<evidence type="ECO:0000313" key="4">
    <source>
        <dbReference type="EMBL" id="SKA67683.1"/>
    </source>
</evidence>
<dbReference type="FunFam" id="2.60.260.20:FF:000013">
    <property type="entry name" value="DnaJ subfamily B member 11"/>
    <property type="match status" value="1"/>
</dbReference>
<dbReference type="PANTHER" id="PTHR43096">
    <property type="entry name" value="DNAJ HOMOLOG 1, MITOCHONDRIAL-RELATED"/>
    <property type="match status" value="1"/>
</dbReference>
<dbReference type="Gene3D" id="1.10.287.110">
    <property type="entry name" value="DnaJ domain"/>
    <property type="match status" value="1"/>
</dbReference>
<accession>A0A1T4VRT2</accession>
<feature type="compositionally biased region" description="Gly residues" evidence="2">
    <location>
        <begin position="122"/>
        <end position="131"/>
    </location>
</feature>
<protein>
    <submittedName>
        <fullName evidence="4">Curved DNA-binding protein</fullName>
    </submittedName>
</protein>
<dbReference type="CDD" id="cd06257">
    <property type="entry name" value="DnaJ"/>
    <property type="match status" value="1"/>
</dbReference>
<sequence>MEYKDYYKTLGVERSATADEIRAAYRKLARKYHPDVSKEHNAEARFKEVGEAYEVLKDAEKREAYDQLGSNWKQGQDFRPPPGWNPGGGGGFEFRTGPGGQGDFSDFFSSIFGNMGGGFGGGGFNQTGFGQGTNTRQQSRGQDQHTKIQIDLEDSMHGAKRSISLRSASGERTLTVNIPKGIKAGQKIRLNGQGQTGLGGAGDLLLEVEFNPHRLYKVDGNDLTMNLPVAPWEAALGATVKVSLPDGTQADVKIPANSRSGRKMRLKEKGLPSKPAGDLYLILEIVLPAADTPRAKELYEQMSKELAFNPRANG</sequence>
<proteinExistence type="predicted"/>
<reference evidence="5" key="1">
    <citation type="submission" date="2017-02" db="EMBL/GenBank/DDBJ databases">
        <authorList>
            <person name="Varghese N."/>
            <person name="Submissions S."/>
        </authorList>
    </citation>
    <scope>NUCLEOTIDE SEQUENCE [LARGE SCALE GENOMIC DNA]</scope>
    <source>
        <strain evidence="5">ATCC 49788</strain>
    </source>
</reference>
<feature type="region of interest" description="Disordered" evidence="2">
    <location>
        <begin position="71"/>
        <end position="91"/>
    </location>
</feature>
<dbReference type="InterPro" id="IPR018253">
    <property type="entry name" value="DnaJ_domain_CS"/>
</dbReference>
<dbReference type="Pfam" id="PF00226">
    <property type="entry name" value="DnaJ"/>
    <property type="match status" value="1"/>
</dbReference>
<evidence type="ECO:0000313" key="5">
    <source>
        <dbReference type="Proteomes" id="UP000190460"/>
    </source>
</evidence>
<feature type="region of interest" description="Disordered" evidence="2">
    <location>
        <begin position="122"/>
        <end position="145"/>
    </location>
</feature>
<dbReference type="PROSITE" id="PS50076">
    <property type="entry name" value="DNAJ_2"/>
    <property type="match status" value="1"/>
</dbReference>
<organism evidence="4 5">
    <name type="scientific">Thiothrix eikelboomii</name>
    <dbReference type="NCBI Taxonomy" id="92487"/>
    <lineage>
        <taxon>Bacteria</taxon>
        <taxon>Pseudomonadati</taxon>
        <taxon>Pseudomonadota</taxon>
        <taxon>Gammaproteobacteria</taxon>
        <taxon>Thiotrichales</taxon>
        <taxon>Thiotrichaceae</taxon>
        <taxon>Thiothrix</taxon>
    </lineage>
</organism>
<gene>
    <name evidence="4" type="ORF">SAMN02745130_00087</name>
</gene>
<dbReference type="GO" id="GO:0042026">
    <property type="term" value="P:protein refolding"/>
    <property type="evidence" value="ECO:0007669"/>
    <property type="project" value="TreeGrafter"/>
</dbReference>
<dbReference type="PROSITE" id="PS00636">
    <property type="entry name" value="DNAJ_1"/>
    <property type="match status" value="1"/>
</dbReference>
<evidence type="ECO:0000256" key="2">
    <source>
        <dbReference type="SAM" id="MobiDB-lite"/>
    </source>
</evidence>
<dbReference type="AlphaFoldDB" id="A0A1T4VRT2"/>
<dbReference type="GO" id="GO:0051082">
    <property type="term" value="F:unfolded protein binding"/>
    <property type="evidence" value="ECO:0007669"/>
    <property type="project" value="InterPro"/>
</dbReference>
<dbReference type="GO" id="GO:0003677">
    <property type="term" value="F:DNA binding"/>
    <property type="evidence" value="ECO:0007669"/>
    <property type="project" value="UniProtKB-KW"/>
</dbReference>
<dbReference type="InterPro" id="IPR002939">
    <property type="entry name" value="DnaJ_C"/>
</dbReference>
<dbReference type="PANTHER" id="PTHR43096:SF52">
    <property type="entry name" value="DNAJ HOMOLOG 1, MITOCHONDRIAL-RELATED"/>
    <property type="match status" value="1"/>
</dbReference>
<dbReference type="InterPro" id="IPR036869">
    <property type="entry name" value="J_dom_sf"/>
</dbReference>
<evidence type="ECO:0000256" key="1">
    <source>
        <dbReference type="ARBA" id="ARBA00023186"/>
    </source>
</evidence>
<keyword evidence="1" id="KW-0143">Chaperone</keyword>
<dbReference type="OrthoDB" id="9779889at2"/>
<feature type="domain" description="J" evidence="3">
    <location>
        <begin position="5"/>
        <end position="69"/>
    </location>
</feature>
<dbReference type="InterPro" id="IPR001623">
    <property type="entry name" value="DnaJ_domain"/>
</dbReference>
<dbReference type="Gene3D" id="2.60.260.20">
    <property type="entry name" value="Urease metallochaperone UreE, N-terminal domain"/>
    <property type="match status" value="2"/>
</dbReference>
<dbReference type="Pfam" id="PF01556">
    <property type="entry name" value="DnaJ_C"/>
    <property type="match status" value="1"/>
</dbReference>
<dbReference type="SUPFAM" id="SSF46565">
    <property type="entry name" value="Chaperone J-domain"/>
    <property type="match status" value="1"/>
</dbReference>
<dbReference type="EMBL" id="FUYB01000001">
    <property type="protein sequence ID" value="SKA67683.1"/>
    <property type="molecule type" value="Genomic_DNA"/>
</dbReference>
<keyword evidence="4" id="KW-0238">DNA-binding</keyword>
<dbReference type="PRINTS" id="PR00625">
    <property type="entry name" value="JDOMAIN"/>
</dbReference>